<keyword evidence="2" id="KW-1185">Reference proteome</keyword>
<proteinExistence type="predicted"/>
<accession>A0AAD5UT09</accession>
<protein>
    <submittedName>
        <fullName evidence="1">Uncharacterized protein</fullName>
    </submittedName>
</protein>
<evidence type="ECO:0000313" key="2">
    <source>
        <dbReference type="Proteomes" id="UP001212997"/>
    </source>
</evidence>
<dbReference type="Proteomes" id="UP001212997">
    <property type="component" value="Unassembled WGS sequence"/>
</dbReference>
<gene>
    <name evidence="1" type="ORF">NLI96_g10745</name>
</gene>
<organism evidence="1 2">
    <name type="scientific">Meripilus lineatus</name>
    <dbReference type="NCBI Taxonomy" id="2056292"/>
    <lineage>
        <taxon>Eukaryota</taxon>
        <taxon>Fungi</taxon>
        <taxon>Dikarya</taxon>
        <taxon>Basidiomycota</taxon>
        <taxon>Agaricomycotina</taxon>
        <taxon>Agaricomycetes</taxon>
        <taxon>Polyporales</taxon>
        <taxon>Meripilaceae</taxon>
        <taxon>Meripilus</taxon>
    </lineage>
</organism>
<reference evidence="1" key="1">
    <citation type="submission" date="2022-07" db="EMBL/GenBank/DDBJ databases">
        <title>Genome Sequence of Physisporinus lineatus.</title>
        <authorList>
            <person name="Buettner E."/>
        </authorList>
    </citation>
    <scope>NUCLEOTIDE SEQUENCE</scope>
    <source>
        <strain evidence="1">VT162</strain>
    </source>
</reference>
<comment type="caution">
    <text evidence="1">The sequence shown here is derived from an EMBL/GenBank/DDBJ whole genome shotgun (WGS) entry which is preliminary data.</text>
</comment>
<evidence type="ECO:0000313" key="1">
    <source>
        <dbReference type="EMBL" id="KAJ3477023.1"/>
    </source>
</evidence>
<dbReference type="EMBL" id="JANAWD010000640">
    <property type="protein sequence ID" value="KAJ3477023.1"/>
    <property type="molecule type" value="Genomic_DNA"/>
</dbReference>
<sequence length="87" mass="9099">MSKPPTPPNPMQISLTILGEIKVDHNVHGLDVDTASEEIGADEVAADALAKVVEDTVAVGLEHFGVGVETGVAEFGYFFGEEFDAVG</sequence>
<dbReference type="AlphaFoldDB" id="A0AAD5UT09"/>
<name>A0AAD5UT09_9APHY</name>
<dbReference type="AntiFam" id="ANF00149">
    <property type="entry name" value="Shadow ORF (opposite cshA)"/>
</dbReference>